<evidence type="ECO:0000256" key="2">
    <source>
        <dbReference type="SAM" id="SignalP"/>
    </source>
</evidence>
<sequence length="149" mass="15788">MNTKVLALFAVTFAGVVSAQTVPPEQWVGTPVPSISTLSRSAVMADYMASAPADARTPQEFRVGPPDAQSGGLTRAEAVADLNLWLRSGLGQSAYREDFDPLRGSYRAQVAMYQRLRHGPEFTAEVARIQGTGSGFASTAQSAPLAADE</sequence>
<keyword evidence="4" id="KW-1185">Reference proteome</keyword>
<proteinExistence type="predicted"/>
<dbReference type="Proteomes" id="UP001184230">
    <property type="component" value="Unassembled WGS sequence"/>
</dbReference>
<dbReference type="EMBL" id="JAVDRF010000007">
    <property type="protein sequence ID" value="MDR6537650.1"/>
    <property type="molecule type" value="Genomic_DNA"/>
</dbReference>
<reference evidence="3 4" key="1">
    <citation type="submission" date="2023-07" db="EMBL/GenBank/DDBJ databases">
        <title>Sorghum-associated microbial communities from plants grown in Nebraska, USA.</title>
        <authorList>
            <person name="Schachtman D."/>
        </authorList>
    </citation>
    <scope>NUCLEOTIDE SEQUENCE [LARGE SCALE GENOMIC DNA]</scope>
    <source>
        <strain evidence="3 4">DS1781</strain>
    </source>
</reference>
<organism evidence="3 4">
    <name type="scientific">Variovorax soli</name>
    <dbReference type="NCBI Taxonomy" id="376815"/>
    <lineage>
        <taxon>Bacteria</taxon>
        <taxon>Pseudomonadati</taxon>
        <taxon>Pseudomonadota</taxon>
        <taxon>Betaproteobacteria</taxon>
        <taxon>Burkholderiales</taxon>
        <taxon>Comamonadaceae</taxon>
        <taxon>Variovorax</taxon>
    </lineage>
</organism>
<evidence type="ECO:0000256" key="1">
    <source>
        <dbReference type="SAM" id="MobiDB-lite"/>
    </source>
</evidence>
<evidence type="ECO:0000313" key="3">
    <source>
        <dbReference type="EMBL" id="MDR6537650.1"/>
    </source>
</evidence>
<gene>
    <name evidence="3" type="ORF">J2739_003431</name>
</gene>
<feature type="chain" id="PRO_5047533071" description="DUF4148 domain-containing protein" evidence="2">
    <location>
        <begin position="20"/>
        <end position="149"/>
    </location>
</feature>
<accession>A0ABU1NGR7</accession>
<protein>
    <recommendedName>
        <fullName evidence="5">DUF4148 domain-containing protein</fullName>
    </recommendedName>
</protein>
<feature type="region of interest" description="Disordered" evidence="1">
    <location>
        <begin position="53"/>
        <end position="72"/>
    </location>
</feature>
<keyword evidence="2" id="KW-0732">Signal</keyword>
<comment type="caution">
    <text evidence="3">The sequence shown here is derived from an EMBL/GenBank/DDBJ whole genome shotgun (WGS) entry which is preliminary data.</text>
</comment>
<evidence type="ECO:0000313" key="4">
    <source>
        <dbReference type="Proteomes" id="UP001184230"/>
    </source>
</evidence>
<evidence type="ECO:0008006" key="5">
    <source>
        <dbReference type="Google" id="ProtNLM"/>
    </source>
</evidence>
<name>A0ABU1NGR7_9BURK</name>
<feature type="signal peptide" evidence="2">
    <location>
        <begin position="1"/>
        <end position="19"/>
    </location>
</feature>